<dbReference type="Proteomes" id="UP000777438">
    <property type="component" value="Unassembled WGS sequence"/>
</dbReference>
<dbReference type="PANTHER" id="PTHR28054">
    <property type="entry name" value="RNA POLYMERASE I-SPECIFIC TRANSCRIPTION INITIATION FACTOR RRN10"/>
    <property type="match status" value="1"/>
</dbReference>
<dbReference type="AlphaFoldDB" id="A0A9P8WI37"/>
<proteinExistence type="predicted"/>
<gene>
    <name evidence="2" type="ORF">B0T10DRAFT_11094</name>
</gene>
<dbReference type="InterPro" id="IPR022793">
    <property type="entry name" value="Rrn10"/>
</dbReference>
<dbReference type="GO" id="GO:0006360">
    <property type="term" value="P:transcription by RNA polymerase I"/>
    <property type="evidence" value="ECO:0007669"/>
    <property type="project" value="InterPro"/>
</dbReference>
<protein>
    <submittedName>
        <fullName evidence="2">Uncharacterized protein</fullName>
    </submittedName>
</protein>
<evidence type="ECO:0000313" key="2">
    <source>
        <dbReference type="EMBL" id="KAH6899938.1"/>
    </source>
</evidence>
<sequence length="232" mass="25625">MEEIKDHEIVVPIGEPIEAKSPLASDHEEPPAQASRRRRHATVYDAVAGKVSFSQGIKGEEDIEAPPPRDAKTIKYYTRKTPLAPDEVLFRRQDAPDRYLEHDIYYANERDLPRGGQGILPESDLLKAIHSYSSAFYSAKSRDSQAPRSTNVAERSMDETALLAFGILLEEAGKEVLGRRGDLVFTEGVADAPGSDGGGDEVARGDARIIGHHDVIIRRGPKRRKLAETDDE</sequence>
<evidence type="ECO:0000256" key="1">
    <source>
        <dbReference type="SAM" id="MobiDB-lite"/>
    </source>
</evidence>
<dbReference type="EMBL" id="JAGPYM010000001">
    <property type="protein sequence ID" value="KAH6899938.1"/>
    <property type="molecule type" value="Genomic_DNA"/>
</dbReference>
<organism evidence="2 3">
    <name type="scientific">Thelonectria olida</name>
    <dbReference type="NCBI Taxonomy" id="1576542"/>
    <lineage>
        <taxon>Eukaryota</taxon>
        <taxon>Fungi</taxon>
        <taxon>Dikarya</taxon>
        <taxon>Ascomycota</taxon>
        <taxon>Pezizomycotina</taxon>
        <taxon>Sordariomycetes</taxon>
        <taxon>Hypocreomycetidae</taxon>
        <taxon>Hypocreales</taxon>
        <taxon>Nectriaceae</taxon>
        <taxon>Thelonectria</taxon>
    </lineage>
</organism>
<name>A0A9P8WI37_9HYPO</name>
<dbReference type="OrthoDB" id="2565191at2759"/>
<feature type="region of interest" description="Disordered" evidence="1">
    <location>
        <begin position="1"/>
        <end position="41"/>
    </location>
</feature>
<accession>A0A9P8WI37</accession>
<reference evidence="2 3" key="1">
    <citation type="journal article" date="2021" name="Nat. Commun.">
        <title>Genetic determinants of endophytism in the Arabidopsis root mycobiome.</title>
        <authorList>
            <person name="Mesny F."/>
            <person name="Miyauchi S."/>
            <person name="Thiergart T."/>
            <person name="Pickel B."/>
            <person name="Atanasova L."/>
            <person name="Karlsson M."/>
            <person name="Huettel B."/>
            <person name="Barry K.W."/>
            <person name="Haridas S."/>
            <person name="Chen C."/>
            <person name="Bauer D."/>
            <person name="Andreopoulos W."/>
            <person name="Pangilinan J."/>
            <person name="LaButti K."/>
            <person name="Riley R."/>
            <person name="Lipzen A."/>
            <person name="Clum A."/>
            <person name="Drula E."/>
            <person name="Henrissat B."/>
            <person name="Kohler A."/>
            <person name="Grigoriev I.V."/>
            <person name="Martin F.M."/>
            <person name="Hacquard S."/>
        </authorList>
    </citation>
    <scope>NUCLEOTIDE SEQUENCE [LARGE SCALE GENOMIC DNA]</scope>
    <source>
        <strain evidence="2 3">MPI-CAGE-CH-0241</strain>
    </source>
</reference>
<dbReference type="PANTHER" id="PTHR28054:SF1">
    <property type="entry name" value="RNA POLYMERASE I-SPECIFIC TRANSCRIPTION INITIATION FACTOR RRN10"/>
    <property type="match status" value="1"/>
</dbReference>
<comment type="caution">
    <text evidence="2">The sequence shown here is derived from an EMBL/GenBank/DDBJ whole genome shotgun (WGS) entry which is preliminary data.</text>
</comment>
<evidence type="ECO:0000313" key="3">
    <source>
        <dbReference type="Proteomes" id="UP000777438"/>
    </source>
</evidence>
<keyword evidence="3" id="KW-1185">Reference proteome</keyword>